<protein>
    <recommendedName>
        <fullName evidence="9">Polysaccharide chain length determinant N-terminal domain-containing protein</fullName>
    </recommendedName>
</protein>
<feature type="coiled-coil region" evidence="6">
    <location>
        <begin position="211"/>
        <end position="274"/>
    </location>
</feature>
<feature type="region of interest" description="Disordered" evidence="7">
    <location>
        <begin position="466"/>
        <end position="496"/>
    </location>
</feature>
<evidence type="ECO:0000256" key="2">
    <source>
        <dbReference type="ARBA" id="ARBA00022475"/>
    </source>
</evidence>
<feature type="compositionally biased region" description="Basic and acidic residues" evidence="7">
    <location>
        <begin position="116"/>
        <end position="126"/>
    </location>
</feature>
<dbReference type="InterPro" id="IPR003856">
    <property type="entry name" value="LPS_length_determ_N"/>
</dbReference>
<keyword evidence="4 8" id="KW-1133">Transmembrane helix</keyword>
<comment type="caution">
    <text evidence="10">The sequence shown here is derived from an EMBL/GenBank/DDBJ whole genome shotgun (WGS) entry which is preliminary data.</text>
</comment>
<keyword evidence="3 8" id="KW-0812">Transmembrane</keyword>
<evidence type="ECO:0000313" key="11">
    <source>
        <dbReference type="Proteomes" id="UP000249577"/>
    </source>
</evidence>
<proteinExistence type="predicted"/>
<dbReference type="GO" id="GO:0005886">
    <property type="term" value="C:plasma membrane"/>
    <property type="evidence" value="ECO:0007669"/>
    <property type="project" value="UniProtKB-SubCell"/>
</dbReference>
<evidence type="ECO:0000313" key="10">
    <source>
        <dbReference type="EMBL" id="PZQ19309.1"/>
    </source>
</evidence>
<feature type="coiled-coil region" evidence="6">
    <location>
        <begin position="343"/>
        <end position="370"/>
    </location>
</feature>
<evidence type="ECO:0000256" key="8">
    <source>
        <dbReference type="SAM" id="Phobius"/>
    </source>
</evidence>
<name>A0A2W5KT56_ANCNO</name>
<sequence length="496" mass="54101">MRTTPRDDSAGTFEDRDEARRPARPSFVLWLRRRWRAIAALVLVFGLSGAVLGPLLLVAVPRSYQATAQLMIDPRSVQVFSEDQNGAIVDANAGINFVETQLQLLTSERVLARVARAEDERRDAPRQDAGSGLRPSLDADAVDPARIADLRRRLTIKRGERSFLVDVTAKASTPERAAQIANDVVKAFMDEDAASRADAGRRLKAEIGGRLADLRTQLSASEAAAEDFRAKRGLTPSGGQLVSEQRLQQAVTALGQAEVRLARSDARVQQLEEAKPELGSLGPLTAVDDMRTISYLIERQSAAREALADAQLKLGPRHPELLSARSRVDEIGRRIQSEFARIRSAARTDLERARGERDSLKQDVATLTTAVAKDRGASVELTGLEEKAAADRKLLATFETRSREADEFSRVSPANVRVASAATPDEGRSRMVAGVIAAIAGGIFGVLLALACVAFWAFLTLGRESRRGAPDRGQRDQDEPRTYVVDRPARRFARTG</sequence>
<evidence type="ECO:0000256" key="6">
    <source>
        <dbReference type="SAM" id="Coils"/>
    </source>
</evidence>
<evidence type="ECO:0000256" key="3">
    <source>
        <dbReference type="ARBA" id="ARBA00022692"/>
    </source>
</evidence>
<feature type="transmembrane region" description="Helical" evidence="8">
    <location>
        <begin position="431"/>
        <end position="459"/>
    </location>
</feature>
<keyword evidence="2" id="KW-1003">Cell membrane</keyword>
<accession>A0A2W5KT56</accession>
<dbReference type="InterPro" id="IPR050445">
    <property type="entry name" value="Bact_polysacc_biosynth/exp"/>
</dbReference>
<dbReference type="PANTHER" id="PTHR32309">
    <property type="entry name" value="TYROSINE-PROTEIN KINASE"/>
    <property type="match status" value="1"/>
</dbReference>
<dbReference type="AlphaFoldDB" id="A0A2W5KT56"/>
<evidence type="ECO:0000256" key="7">
    <source>
        <dbReference type="SAM" id="MobiDB-lite"/>
    </source>
</evidence>
<reference evidence="10 11" key="1">
    <citation type="submission" date="2017-08" db="EMBL/GenBank/DDBJ databases">
        <title>Infants hospitalized years apart are colonized by the same room-sourced microbial strains.</title>
        <authorList>
            <person name="Brooks B."/>
            <person name="Olm M.R."/>
            <person name="Firek B.A."/>
            <person name="Baker R."/>
            <person name="Thomas B.C."/>
            <person name="Morowitz M.J."/>
            <person name="Banfield J.F."/>
        </authorList>
    </citation>
    <scope>NUCLEOTIDE SEQUENCE [LARGE SCALE GENOMIC DNA]</scope>
    <source>
        <strain evidence="10">S2_005_003_R2_43</strain>
    </source>
</reference>
<evidence type="ECO:0000259" key="9">
    <source>
        <dbReference type="Pfam" id="PF02706"/>
    </source>
</evidence>
<evidence type="ECO:0000256" key="1">
    <source>
        <dbReference type="ARBA" id="ARBA00004651"/>
    </source>
</evidence>
<gene>
    <name evidence="10" type="ORF">DI565_02740</name>
</gene>
<keyword evidence="6" id="KW-0175">Coiled coil</keyword>
<evidence type="ECO:0000256" key="4">
    <source>
        <dbReference type="ARBA" id="ARBA00022989"/>
    </source>
</evidence>
<feature type="transmembrane region" description="Helical" evidence="8">
    <location>
        <begin position="37"/>
        <end position="60"/>
    </location>
</feature>
<dbReference type="PANTHER" id="PTHR32309:SF13">
    <property type="entry name" value="FERRIC ENTEROBACTIN TRANSPORT PROTEIN FEPE"/>
    <property type="match status" value="1"/>
</dbReference>
<dbReference type="Pfam" id="PF02706">
    <property type="entry name" value="Wzz"/>
    <property type="match status" value="1"/>
</dbReference>
<feature type="compositionally biased region" description="Basic and acidic residues" evidence="7">
    <location>
        <begin position="466"/>
        <end position="481"/>
    </location>
</feature>
<dbReference type="Proteomes" id="UP000249577">
    <property type="component" value="Unassembled WGS sequence"/>
</dbReference>
<dbReference type="EMBL" id="QFPN01000001">
    <property type="protein sequence ID" value="PZQ19309.1"/>
    <property type="molecule type" value="Genomic_DNA"/>
</dbReference>
<feature type="region of interest" description="Disordered" evidence="7">
    <location>
        <begin position="116"/>
        <end position="136"/>
    </location>
</feature>
<feature type="domain" description="Polysaccharide chain length determinant N-terminal" evidence="9">
    <location>
        <begin position="31"/>
        <end position="116"/>
    </location>
</feature>
<dbReference type="GO" id="GO:0004713">
    <property type="term" value="F:protein tyrosine kinase activity"/>
    <property type="evidence" value="ECO:0007669"/>
    <property type="project" value="TreeGrafter"/>
</dbReference>
<evidence type="ECO:0000256" key="5">
    <source>
        <dbReference type="ARBA" id="ARBA00023136"/>
    </source>
</evidence>
<comment type="subcellular location">
    <subcellularLocation>
        <location evidence="1">Cell membrane</location>
        <topology evidence="1">Multi-pass membrane protein</topology>
    </subcellularLocation>
</comment>
<keyword evidence="5 8" id="KW-0472">Membrane</keyword>
<organism evidence="10 11">
    <name type="scientific">Ancylobacter novellus</name>
    <name type="common">Thiobacillus novellus</name>
    <dbReference type="NCBI Taxonomy" id="921"/>
    <lineage>
        <taxon>Bacteria</taxon>
        <taxon>Pseudomonadati</taxon>
        <taxon>Pseudomonadota</taxon>
        <taxon>Alphaproteobacteria</taxon>
        <taxon>Hyphomicrobiales</taxon>
        <taxon>Xanthobacteraceae</taxon>
        <taxon>Ancylobacter</taxon>
    </lineage>
</organism>